<accession>A0A0Q0UAP7</accession>
<evidence type="ECO:0000313" key="8">
    <source>
        <dbReference type="Proteomes" id="UP000050517"/>
    </source>
</evidence>
<proteinExistence type="inferred from homology"/>
<keyword evidence="8" id="KW-1185">Reference proteome</keyword>
<feature type="compositionally biased region" description="Basic and acidic residues" evidence="5">
    <location>
        <begin position="217"/>
        <end position="230"/>
    </location>
</feature>
<dbReference type="GO" id="GO:0098796">
    <property type="term" value="C:membrane protein complex"/>
    <property type="evidence" value="ECO:0007669"/>
    <property type="project" value="UniProtKB-ARBA"/>
</dbReference>
<dbReference type="SUPFAM" id="SSF52540">
    <property type="entry name" value="P-loop containing nucleoside triphosphate hydrolases"/>
    <property type="match status" value="1"/>
</dbReference>
<evidence type="ECO:0000256" key="1">
    <source>
        <dbReference type="ARBA" id="ARBA00005417"/>
    </source>
</evidence>
<reference evidence="7 8" key="1">
    <citation type="submission" date="2015-10" db="EMBL/GenBank/DDBJ databases">
        <title>Corynebacteirum lowii and Corynebacterium oculi species nova, derived from human clinical disease and and emended description of Corynebacterium mastiditis.</title>
        <authorList>
            <person name="Bernard K."/>
            <person name="Pacheco A.L."/>
            <person name="Mcdougall C."/>
            <person name="Burtx T."/>
            <person name="Weibe D."/>
            <person name="Tyler S."/>
            <person name="Olson A.B."/>
            <person name="Cnockaert M."/>
            <person name="Eguchi H."/>
            <person name="Kuwahara T."/>
            <person name="Nakayama-Imaohji H."/>
            <person name="Boudewijins M."/>
            <person name="Van Hoecke F."/>
            <person name="Bernier A.-M."/>
            <person name="Vandamme P."/>
        </authorList>
    </citation>
    <scope>NUCLEOTIDE SEQUENCE [LARGE SCALE GENOMIC DNA]</scope>
    <source>
        <strain evidence="7 8">NML 130210</strain>
    </source>
</reference>
<dbReference type="AlphaFoldDB" id="A0A0Q0UAP7"/>
<dbReference type="PANTHER" id="PTHR42798">
    <property type="entry name" value="LIPOPROTEIN-RELEASING SYSTEM ATP-BINDING PROTEIN LOLD"/>
    <property type="match status" value="1"/>
</dbReference>
<dbReference type="SMART" id="SM00382">
    <property type="entry name" value="AAA"/>
    <property type="match status" value="1"/>
</dbReference>
<dbReference type="Pfam" id="PF00005">
    <property type="entry name" value="ABC_tran"/>
    <property type="match status" value="1"/>
</dbReference>
<feature type="region of interest" description="Disordered" evidence="5">
    <location>
        <begin position="1"/>
        <end position="274"/>
    </location>
</feature>
<dbReference type="PANTHER" id="PTHR42798:SF7">
    <property type="entry name" value="ALPHA-D-RIBOSE 1-METHYLPHOSPHONATE 5-TRIPHOSPHATE SYNTHASE SUBUNIT PHNL"/>
    <property type="match status" value="1"/>
</dbReference>
<dbReference type="InterPro" id="IPR027417">
    <property type="entry name" value="P-loop_NTPase"/>
</dbReference>
<evidence type="ECO:0000256" key="5">
    <source>
        <dbReference type="SAM" id="MobiDB-lite"/>
    </source>
</evidence>
<feature type="compositionally biased region" description="Low complexity" evidence="5">
    <location>
        <begin position="172"/>
        <end position="191"/>
    </location>
</feature>
<feature type="domain" description="ABC transporter" evidence="6">
    <location>
        <begin position="281"/>
        <end position="518"/>
    </location>
</feature>
<evidence type="ECO:0000256" key="3">
    <source>
        <dbReference type="ARBA" id="ARBA00022741"/>
    </source>
</evidence>
<evidence type="ECO:0000256" key="2">
    <source>
        <dbReference type="ARBA" id="ARBA00022448"/>
    </source>
</evidence>
<feature type="compositionally biased region" description="Pro residues" evidence="5">
    <location>
        <begin position="144"/>
        <end position="158"/>
    </location>
</feature>
<dbReference type="FunFam" id="3.40.50.300:FF:000032">
    <property type="entry name" value="Export ABC transporter ATP-binding protein"/>
    <property type="match status" value="1"/>
</dbReference>
<feature type="compositionally biased region" description="Basic and acidic residues" evidence="5">
    <location>
        <begin position="52"/>
        <end position="71"/>
    </location>
</feature>
<dbReference type="PROSITE" id="PS50893">
    <property type="entry name" value="ABC_TRANSPORTER_2"/>
    <property type="match status" value="1"/>
</dbReference>
<sequence>MSDKKPQSQGGSSNKAAWPRPAGAKAEAMPTSSKKEEKKGAWPPVRPAATPERPEQKEAKEGVDKQKKKPEPPAGPKFKSGTGPKLNPKVPSGSWPQVQRAEEKEEPPVASVKKGEQGADSAWPKVRQSAPENPPKPKIQKNQPPAPKFKTAPPPSPAAPAKSVSPVPPAAPVAKPARPTGATEPTGTAAPKEAKKEAKKEPARKPAEKPTVTAVRPEQKKPEPKKEAKKAAPKATPAKPAKEPKSTKRTPPATPSVASWLQRPASAPQKKQFGRGGGYVARAVELTKQYGEGDTSVVALDQVSVGFRRGEFTAIMGPSGSGKSTLMHCMAGLDSATAGQAFIGDTNLSDLEDKEMTDLRRDRLGFIFQSFNLVPTLTAAENITLPIDIAGGEVDEAWFKEITQRLGLTERLEHRPSELSGGQQQRVACARALVANPEIIFGDEPTGNLDSLSSTEVLNILRASVDKDNQTVVIVTHDARAASYADRVIFLADGKIVNELSEPTMDQVLSTMAGIERG</sequence>
<evidence type="ECO:0000256" key="4">
    <source>
        <dbReference type="ARBA" id="ARBA00022840"/>
    </source>
</evidence>
<feature type="compositionally biased region" description="Basic and acidic residues" evidence="5">
    <location>
        <begin position="100"/>
        <end position="117"/>
    </location>
</feature>
<comment type="similarity">
    <text evidence="1">Belongs to the ABC transporter superfamily.</text>
</comment>
<dbReference type="CDD" id="cd03255">
    <property type="entry name" value="ABC_MJ0796_LolCDE_FtsE"/>
    <property type="match status" value="1"/>
</dbReference>
<dbReference type="PATRIC" id="fig|1544416.3.peg.1"/>
<dbReference type="GO" id="GO:0016887">
    <property type="term" value="F:ATP hydrolysis activity"/>
    <property type="evidence" value="ECO:0007669"/>
    <property type="project" value="InterPro"/>
</dbReference>
<dbReference type="InterPro" id="IPR003593">
    <property type="entry name" value="AAA+_ATPase"/>
</dbReference>
<keyword evidence="3" id="KW-0547">Nucleotide-binding</keyword>
<gene>
    <name evidence="7" type="primary">bceA</name>
    <name evidence="7" type="ORF">Cocul_00001</name>
</gene>
<protein>
    <submittedName>
        <fullName evidence="7">Bacitracin export ATP-binding protein BceA</fullName>
    </submittedName>
</protein>
<keyword evidence="2" id="KW-0813">Transport</keyword>
<dbReference type="InterPro" id="IPR003439">
    <property type="entry name" value="ABC_transporter-like_ATP-bd"/>
</dbReference>
<evidence type="ECO:0000313" key="7">
    <source>
        <dbReference type="EMBL" id="KQB84873.1"/>
    </source>
</evidence>
<dbReference type="EMBL" id="LKST01000001">
    <property type="protein sequence ID" value="KQB84873.1"/>
    <property type="molecule type" value="Genomic_DNA"/>
</dbReference>
<comment type="caution">
    <text evidence="7">The sequence shown here is derived from an EMBL/GenBank/DDBJ whole genome shotgun (WGS) entry which is preliminary data.</text>
</comment>
<keyword evidence="4 7" id="KW-0067">ATP-binding</keyword>
<evidence type="ECO:0000259" key="6">
    <source>
        <dbReference type="PROSITE" id="PS50893"/>
    </source>
</evidence>
<dbReference type="Gene3D" id="3.40.50.300">
    <property type="entry name" value="P-loop containing nucleotide triphosphate hydrolases"/>
    <property type="match status" value="1"/>
</dbReference>
<organism evidence="7 8">
    <name type="scientific">Corynebacterium oculi</name>
    <dbReference type="NCBI Taxonomy" id="1544416"/>
    <lineage>
        <taxon>Bacteria</taxon>
        <taxon>Bacillati</taxon>
        <taxon>Actinomycetota</taxon>
        <taxon>Actinomycetes</taxon>
        <taxon>Mycobacteriales</taxon>
        <taxon>Corynebacteriaceae</taxon>
        <taxon>Corynebacterium</taxon>
    </lineage>
</organism>
<dbReference type="InterPro" id="IPR017911">
    <property type="entry name" value="MacB-like_ATP-bd"/>
</dbReference>
<name>A0A0Q0UAP7_9CORY</name>
<dbReference type="GO" id="GO:0022857">
    <property type="term" value="F:transmembrane transporter activity"/>
    <property type="evidence" value="ECO:0007669"/>
    <property type="project" value="UniProtKB-ARBA"/>
</dbReference>
<dbReference type="Proteomes" id="UP000050517">
    <property type="component" value="Unassembled WGS sequence"/>
</dbReference>
<dbReference type="STRING" id="1544416.Cocul_00001"/>
<dbReference type="GO" id="GO:0005524">
    <property type="term" value="F:ATP binding"/>
    <property type="evidence" value="ECO:0007669"/>
    <property type="project" value="UniProtKB-KW"/>
</dbReference>
<feature type="compositionally biased region" description="Basic and acidic residues" evidence="5">
    <location>
        <begin position="192"/>
        <end position="208"/>
    </location>
</feature>